<evidence type="ECO:0000313" key="3">
    <source>
        <dbReference type="Proteomes" id="UP000182373"/>
    </source>
</evidence>
<evidence type="ECO:0000259" key="1">
    <source>
        <dbReference type="SMART" id="SM00460"/>
    </source>
</evidence>
<dbReference type="AlphaFoldDB" id="A0AAC9KEA2"/>
<dbReference type="SMART" id="SM00460">
    <property type="entry name" value="TGc"/>
    <property type="match status" value="1"/>
</dbReference>
<dbReference type="Gene3D" id="3.10.620.30">
    <property type="match status" value="1"/>
</dbReference>
<dbReference type="Pfam" id="PF01841">
    <property type="entry name" value="Transglut_core"/>
    <property type="match status" value="1"/>
</dbReference>
<gene>
    <name evidence="2" type="ORF">GbCGDNIH9_1338</name>
</gene>
<dbReference type="EMBL" id="CP018191">
    <property type="protein sequence ID" value="APH54638.1"/>
    <property type="molecule type" value="Genomic_DNA"/>
</dbReference>
<proteinExistence type="predicted"/>
<dbReference type="SUPFAM" id="SSF54001">
    <property type="entry name" value="Cysteine proteinases"/>
    <property type="match status" value="1"/>
</dbReference>
<name>A0AAC9KEA2_9PROT</name>
<dbReference type="InterPro" id="IPR002931">
    <property type="entry name" value="Transglutaminase-like"/>
</dbReference>
<sequence>MFLTSQEIVLTFFQGVARILLTVIHRLRGTASVPQAFQGHSERRPVDAVGEGGDFSLPALAGALPVSAVCRKETGLHIRAGYRLTYQHIDHTPMLLMVHVHPSRAGDLLDPGIVTLDPPTAMTVYTDGFGNRCTRLIAPPGLITISTMFTIQDSGEPDVVNWSARQTPVPMLPDDVLVYLLGSRYCETDRLSTLAWQLFGQTPEGWPRVQAIVDYVHQRIRFDYQMARATRTAWEAHEEQVGVCRDFAHLAVTLCRCMNIPARYCTGYLGDIGIPPVPDPMDFSAWFDVYLDGTWYTFDARHNKPRIGRILMARGRDATDVAISTSFGKSDLVEFGVVTDEV</sequence>
<dbReference type="Gene3D" id="2.60.40.2250">
    <property type="match status" value="1"/>
</dbReference>
<dbReference type="PANTHER" id="PTHR33490:SF12">
    <property type="entry name" value="BLL5557 PROTEIN"/>
    <property type="match status" value="1"/>
</dbReference>
<organism evidence="2 3">
    <name type="scientific">Granulibacter bethesdensis</name>
    <dbReference type="NCBI Taxonomy" id="364410"/>
    <lineage>
        <taxon>Bacteria</taxon>
        <taxon>Pseudomonadati</taxon>
        <taxon>Pseudomonadota</taxon>
        <taxon>Alphaproteobacteria</taxon>
        <taxon>Acetobacterales</taxon>
        <taxon>Acetobacteraceae</taxon>
        <taxon>Granulibacter</taxon>
    </lineage>
</organism>
<protein>
    <submittedName>
        <fullName evidence="2">Transglutaminase family protein</fullName>
    </submittedName>
</protein>
<feature type="domain" description="Transglutaminase-like" evidence="1">
    <location>
        <begin position="236"/>
        <end position="302"/>
    </location>
</feature>
<reference evidence="3" key="1">
    <citation type="submission" date="2016-11" db="EMBL/GenBank/DDBJ databases">
        <title>Comparative genomic and phenotypic analysis of Granulibacter bethesdensis clinical isolates from patients with chronic granulomatous disease.</title>
        <authorList>
            <person name="Zarember K.A."/>
            <person name="Porcella S.F."/>
            <person name="Chu J."/>
            <person name="Ding L."/>
            <person name="Dahlstrom E."/>
            <person name="Barbian K."/>
            <person name="Martens C."/>
            <person name="Sykora L."/>
            <person name="Kramer S."/>
            <person name="Pettinato A.M."/>
            <person name="Hong H."/>
            <person name="Wald G."/>
            <person name="Berg L.J."/>
            <person name="Rogge L.S."/>
            <person name="Greenberg D.E."/>
            <person name="Falcone E.L."/>
            <person name="Neves J.F."/>
            <person name="Simoes M.J."/>
            <person name="Casal M."/>
            <person name="Rodriguez-Lopez F.C."/>
            <person name="Zelazny A."/>
            <person name="Gallin J.I."/>
            <person name="Holland S.M."/>
        </authorList>
    </citation>
    <scope>NUCLEOTIDE SEQUENCE [LARGE SCALE GENOMIC DNA]</scope>
    <source>
        <strain evidence="3">NIH9.1</strain>
    </source>
</reference>
<dbReference type="PANTHER" id="PTHR33490">
    <property type="entry name" value="BLR5614 PROTEIN-RELATED"/>
    <property type="match status" value="1"/>
</dbReference>
<dbReference type="InterPro" id="IPR038765">
    <property type="entry name" value="Papain-like_cys_pep_sf"/>
</dbReference>
<accession>A0AAC9KEA2</accession>
<dbReference type="Proteomes" id="UP000182373">
    <property type="component" value="Chromosome"/>
</dbReference>
<evidence type="ECO:0000313" key="2">
    <source>
        <dbReference type="EMBL" id="APH54638.1"/>
    </source>
</evidence>